<dbReference type="Pfam" id="PF03918">
    <property type="entry name" value="CcmH"/>
    <property type="match status" value="1"/>
</dbReference>
<sequence length="157" mass="17358">MVRIIFLVLALLLPGVAAADVADVYDFSDRAQEQRYQNLIAELRCPKCQNQNIADSNAPISKDMRAVVYRMMKDGASNEEIIESLVGRFGEFVRYKPELDSRTFLLWATPAIAVFGGLLVVAGVVIRSRRAGPESPALSAEEKARVDKMLADEDKPS</sequence>
<name>A0A2S5ZFE6_9GAMM</name>
<dbReference type="InterPro" id="IPR051263">
    <property type="entry name" value="C-type_cytochrome_biogenesis"/>
</dbReference>
<dbReference type="InterPro" id="IPR038297">
    <property type="entry name" value="CcmH/CycL/NrfF/Ccl2_sf"/>
</dbReference>
<dbReference type="RefSeq" id="WP_104320374.1">
    <property type="nucleotide sequence ID" value="NZ_PSSX01000001.1"/>
</dbReference>
<keyword evidence="2 7" id="KW-0349">Heme</keyword>
<dbReference type="OrthoDB" id="9804975at2"/>
<dbReference type="Gene3D" id="1.10.8.640">
    <property type="entry name" value="Cytochrome C biogenesis protein"/>
    <property type="match status" value="1"/>
</dbReference>
<dbReference type="FunFam" id="1.10.8.640:FF:000001">
    <property type="entry name" value="Cytochrome c-type biogenesis protein"/>
    <property type="match status" value="1"/>
</dbReference>
<comment type="caution">
    <text evidence="10">The sequence shown here is derived from an EMBL/GenBank/DDBJ whole genome shotgun (WGS) entry which is preliminary data.</text>
</comment>
<keyword evidence="7" id="KW-0472">Membrane</keyword>
<evidence type="ECO:0000256" key="5">
    <source>
        <dbReference type="ARBA" id="ARBA00022748"/>
    </source>
</evidence>
<gene>
    <name evidence="10" type="ORF">KEHDKFFH_02100</name>
</gene>
<keyword evidence="6 7" id="KW-0408">Iron</keyword>
<protein>
    <recommendedName>
        <fullName evidence="7">Cytochrome c-type biogenesis protein</fullName>
    </recommendedName>
</protein>
<evidence type="ECO:0000256" key="3">
    <source>
        <dbReference type="ARBA" id="ARBA00022723"/>
    </source>
</evidence>
<keyword evidence="7" id="KW-0812">Transmembrane</keyword>
<dbReference type="PANTHER" id="PTHR47870:SF1">
    <property type="entry name" value="CYTOCHROME C-TYPE BIOGENESIS PROTEIN CCMH"/>
    <property type="match status" value="1"/>
</dbReference>
<evidence type="ECO:0000259" key="9">
    <source>
        <dbReference type="Pfam" id="PF03918"/>
    </source>
</evidence>
<dbReference type="GO" id="GO:0017004">
    <property type="term" value="P:cytochrome complex assembly"/>
    <property type="evidence" value="ECO:0007669"/>
    <property type="project" value="UniProtKB-KW"/>
</dbReference>
<dbReference type="InterPro" id="IPR005616">
    <property type="entry name" value="CcmH/CycL/Ccl2/NrfF_N"/>
</dbReference>
<evidence type="ECO:0000256" key="8">
    <source>
        <dbReference type="SAM" id="MobiDB-lite"/>
    </source>
</evidence>
<dbReference type="CDD" id="cd16378">
    <property type="entry name" value="CcmH_N"/>
    <property type="match status" value="1"/>
</dbReference>
<comment type="function">
    <text evidence="7">Possible subunit of a heme lyase.</text>
</comment>
<evidence type="ECO:0000256" key="7">
    <source>
        <dbReference type="RuleBase" id="RU364112"/>
    </source>
</evidence>
<dbReference type="Proteomes" id="UP000239917">
    <property type="component" value="Unassembled WGS sequence"/>
</dbReference>
<keyword evidence="4 7" id="KW-0732">Signal</keyword>
<evidence type="ECO:0000256" key="1">
    <source>
        <dbReference type="ARBA" id="ARBA00010342"/>
    </source>
</evidence>
<comment type="similarity">
    <text evidence="1 7">Belongs to the CcmH/CycL/Ccl2/NrfF family.</text>
</comment>
<keyword evidence="3 7" id="KW-0479">Metal-binding</keyword>
<evidence type="ECO:0000313" key="11">
    <source>
        <dbReference type="Proteomes" id="UP000239917"/>
    </source>
</evidence>
<keyword evidence="7" id="KW-1133">Transmembrane helix</keyword>
<keyword evidence="5" id="KW-0201">Cytochrome c-type biogenesis</keyword>
<reference evidence="10 11" key="1">
    <citation type="submission" date="2018-01" db="EMBL/GenBank/DDBJ databases">
        <title>Complete genome sequences of the type strains of Marinobacter flavimaris and Marinobacter maroccanus.</title>
        <authorList>
            <person name="Palau M."/>
            <person name="Boujida N."/>
            <person name="Manresa A."/>
            <person name="Minana-Galbis D."/>
        </authorList>
    </citation>
    <scope>NUCLEOTIDE SEQUENCE [LARGE SCALE GENOMIC DNA]</scope>
    <source>
        <strain evidence="10 11">N4</strain>
    </source>
</reference>
<evidence type="ECO:0000256" key="6">
    <source>
        <dbReference type="ARBA" id="ARBA00023004"/>
    </source>
</evidence>
<proteinExistence type="inferred from homology"/>
<feature type="compositionally biased region" description="Basic and acidic residues" evidence="8">
    <location>
        <begin position="140"/>
        <end position="157"/>
    </location>
</feature>
<feature type="region of interest" description="Disordered" evidence="8">
    <location>
        <begin position="132"/>
        <end position="157"/>
    </location>
</feature>
<dbReference type="GO" id="GO:0005886">
    <property type="term" value="C:plasma membrane"/>
    <property type="evidence" value="ECO:0007669"/>
    <property type="project" value="TreeGrafter"/>
</dbReference>
<evidence type="ECO:0000256" key="4">
    <source>
        <dbReference type="ARBA" id="ARBA00022729"/>
    </source>
</evidence>
<feature type="domain" description="CcmH/CycL/Ccl2/NrfF N-terminal" evidence="9">
    <location>
        <begin position="9"/>
        <end position="150"/>
    </location>
</feature>
<feature type="signal peptide" evidence="7">
    <location>
        <begin position="1"/>
        <end position="19"/>
    </location>
</feature>
<evidence type="ECO:0000256" key="2">
    <source>
        <dbReference type="ARBA" id="ARBA00022617"/>
    </source>
</evidence>
<dbReference type="PANTHER" id="PTHR47870">
    <property type="entry name" value="CYTOCHROME C-TYPE BIOGENESIS PROTEIN CCMH"/>
    <property type="match status" value="1"/>
</dbReference>
<keyword evidence="11" id="KW-1185">Reference proteome</keyword>
<dbReference type="EMBL" id="PSSX01000001">
    <property type="protein sequence ID" value="PPI86133.1"/>
    <property type="molecule type" value="Genomic_DNA"/>
</dbReference>
<accession>A0A2S5ZFE6</accession>
<feature type="transmembrane region" description="Helical" evidence="7">
    <location>
        <begin position="104"/>
        <end position="126"/>
    </location>
</feature>
<organism evidence="10 11">
    <name type="scientific">Marinobacter maroccanus</name>
    <dbReference type="NCBI Taxonomy" id="2055143"/>
    <lineage>
        <taxon>Bacteria</taxon>
        <taxon>Pseudomonadati</taxon>
        <taxon>Pseudomonadota</taxon>
        <taxon>Gammaproteobacteria</taxon>
        <taxon>Pseudomonadales</taxon>
        <taxon>Marinobacteraceae</taxon>
        <taxon>Marinobacter</taxon>
    </lineage>
</organism>
<evidence type="ECO:0000313" key="10">
    <source>
        <dbReference type="EMBL" id="PPI86133.1"/>
    </source>
</evidence>
<dbReference type="AlphaFoldDB" id="A0A2S5ZFE6"/>
<feature type="chain" id="PRO_5015376935" description="Cytochrome c-type biogenesis protein" evidence="7">
    <location>
        <begin position="20"/>
        <end position="157"/>
    </location>
</feature>
<dbReference type="GO" id="GO:0046872">
    <property type="term" value="F:metal ion binding"/>
    <property type="evidence" value="ECO:0007669"/>
    <property type="project" value="UniProtKB-KW"/>
</dbReference>